<proteinExistence type="predicted"/>
<dbReference type="GO" id="GO:0005737">
    <property type="term" value="C:cytoplasm"/>
    <property type="evidence" value="ECO:0007669"/>
    <property type="project" value="InterPro"/>
</dbReference>
<accession>A0A0D6ESA6</accession>
<dbReference type="InterPro" id="IPR038765">
    <property type="entry name" value="Papain-like_cys_pep_sf"/>
</dbReference>
<feature type="compositionally biased region" description="Polar residues" evidence="1">
    <location>
        <begin position="1045"/>
        <end position="1056"/>
    </location>
</feature>
<dbReference type="InterPro" id="IPR007320">
    <property type="entry name" value="PDCD2_C"/>
</dbReference>
<feature type="compositionally biased region" description="Basic and acidic residues" evidence="1">
    <location>
        <begin position="1025"/>
        <end position="1041"/>
    </location>
</feature>
<feature type="region of interest" description="Disordered" evidence="1">
    <location>
        <begin position="843"/>
        <end position="868"/>
    </location>
</feature>
<name>A0A0D6ESA6_SPOSA</name>
<evidence type="ECO:0000313" key="4">
    <source>
        <dbReference type="EMBL" id="CEQ42693.1"/>
    </source>
</evidence>
<protein>
    <submittedName>
        <fullName evidence="4">SPOSA6832_04541-mRNA-1:cds</fullName>
    </submittedName>
</protein>
<evidence type="ECO:0000259" key="2">
    <source>
        <dbReference type="Pfam" id="PF00443"/>
    </source>
</evidence>
<sequence>MASLTDDQAEGFAHLIALGFSEEQARHGALVRPLLFSRATPAVMLTPARPPPQRFGKNAEAAANWIFDNPDLPSLPNDYRPSTPIIQDEIPPLAPVDDDLPHPSTIGHQGQPPPYSAAYGPQEYRHTGNYGAPAAEKAPLAAPYTGHGPTQTIDLTHNHEVLSFAPPKPSPPQKLLTGPDDADSDLQRALKASTEGVEPDDDMSKALALSMATLGSMDEEAIGVVEGIAPQDRIREDLETPTVLRATSNLMSGLSAYLQCLYAVPTWRSAILGYRTPARAVNEADDFEGTWKGEHGALGGGLFGVGDTEAREDRLVALQRLFALMHETRRSFIHVSEVVKAFRLRESDFQRGGGEWVYKLKGALPSSSSFSCCVTNELNEFCARTEIHNTIVDDLRLVAQEEAEFLRQQGVESEERKAFEKAAASALTTAYHGLSRFIVRGRTLAADEHIGEPLPAIDDEQAISTAILELHLNPSAELPQSLFDRLDSILLDGGIPSAPEYNLLTDPPQTLFFQLERHTEFTSLDSFGSGTGAGGVRKSVFKPEKELFLDRYWVKQRAAIKEKREEAGRLKEVLNEARNSRAALGTTKDGRDAVELVRSTVAYLKKATSEEEKRSERQKTLAEKYQLILEVMEKKLATYDSDIEWLTCQMSSLYDSPDWRSVGPYELTALLMRNGLNGRGSAWSVVRGDDGRWWKITDLFQEEVELDTALEDVSGLMMDAGATFLFYQKKGEEAQPAEVPLHLKRAALKDNHSFAATLPSSHTSTISSWSLPPLDSLSPAPVYLDFSAQPPPAHIDSDDAETVQNISLDSPSPPPSGIAGTAELEEKMGEVTHDEAMMGVVSSSGAATPMSVDSELPVRGENEEDEEPLLVSAPDAVELDTADAAALRLRGGASIANDGGIEEEEEEEYDDEEIDEDEVELGLLQPMPENKEDWDVDFAVGKVGGLPRWLDPTSPLGPEDVVCGVCEKTMAMLLQVNSPDDARPHAAARSLYVFACRGKDCLSTDVSKATRVWRTQMPSPNDFFPHTDESTSRRRELEAKLDPTSALSGKPSTSTAPWPEWDIAAEPEPYEESYLPEAAPAAENEEGTEDAAEPDTTTGVDRAFLEFQERIEREPKQVLRFYRLPEVEDPEPLWASSVKIRPEDVPACELCSGPRQVEFQVLSTLLSHLKDDSFDFDSLLVYTCLANCPIPPRAPAGDRTGWAREVVYKQDFAAGGVRFGQR</sequence>
<evidence type="ECO:0000256" key="1">
    <source>
        <dbReference type="SAM" id="MobiDB-lite"/>
    </source>
</evidence>
<dbReference type="PANTHER" id="PTHR12298">
    <property type="entry name" value="PCDC2 PROGRAMMED CELL DEATH PROTEIN 2 -RELATED"/>
    <property type="match status" value="1"/>
</dbReference>
<keyword evidence="5" id="KW-1185">Reference proteome</keyword>
<dbReference type="GO" id="GO:0004843">
    <property type="term" value="F:cysteine-type deubiquitinase activity"/>
    <property type="evidence" value="ECO:0007669"/>
    <property type="project" value="InterPro"/>
</dbReference>
<dbReference type="OrthoDB" id="443682at2759"/>
<feature type="region of interest" description="Disordered" evidence="1">
    <location>
        <begin position="89"/>
        <end position="131"/>
    </location>
</feature>
<feature type="domain" description="Peptidase C19 ubiquitin carboxyl-terminal hydrolase" evidence="2">
    <location>
        <begin position="254"/>
        <end position="727"/>
    </location>
</feature>
<dbReference type="EMBL" id="CENE01000032">
    <property type="protein sequence ID" value="CEQ42693.1"/>
    <property type="molecule type" value="Genomic_DNA"/>
</dbReference>
<feature type="region of interest" description="Disordered" evidence="1">
    <location>
        <begin position="788"/>
        <end position="820"/>
    </location>
</feature>
<feature type="region of interest" description="Disordered" evidence="1">
    <location>
        <begin position="1016"/>
        <end position="1060"/>
    </location>
</feature>
<dbReference type="SUPFAM" id="SSF54001">
    <property type="entry name" value="Cysteine proteinases"/>
    <property type="match status" value="1"/>
</dbReference>
<gene>
    <name evidence="4" type="primary">SPOSA6832_04541</name>
</gene>
<dbReference type="AlphaFoldDB" id="A0A0D6ESA6"/>
<dbReference type="GO" id="GO:0016579">
    <property type="term" value="P:protein deubiquitination"/>
    <property type="evidence" value="ECO:0007669"/>
    <property type="project" value="InterPro"/>
</dbReference>
<reference evidence="5" key="1">
    <citation type="submission" date="2015-02" db="EMBL/GenBank/DDBJ databases">
        <authorList>
            <person name="Gon?alves P."/>
        </authorList>
    </citation>
    <scope>NUCLEOTIDE SEQUENCE [LARGE SCALE GENOMIC DNA]</scope>
</reference>
<feature type="domain" description="Programmed cell death protein 2 C-terminal" evidence="3">
    <location>
        <begin position="1101"/>
        <end position="1211"/>
    </location>
</feature>
<organism evidence="4 5">
    <name type="scientific">Sporidiobolus salmonicolor</name>
    <name type="common">Yeast-like fungus</name>
    <name type="synonym">Sporobolomyces salmonicolor</name>
    <dbReference type="NCBI Taxonomy" id="5005"/>
    <lineage>
        <taxon>Eukaryota</taxon>
        <taxon>Fungi</taxon>
        <taxon>Dikarya</taxon>
        <taxon>Basidiomycota</taxon>
        <taxon>Pucciniomycotina</taxon>
        <taxon>Microbotryomycetes</taxon>
        <taxon>Sporidiobolales</taxon>
        <taxon>Sporidiobolaceae</taxon>
        <taxon>Sporobolomyces</taxon>
    </lineage>
</organism>
<evidence type="ECO:0000259" key="3">
    <source>
        <dbReference type="Pfam" id="PF04194"/>
    </source>
</evidence>
<dbReference type="Pfam" id="PF00443">
    <property type="entry name" value="UCH"/>
    <property type="match status" value="1"/>
</dbReference>
<dbReference type="PANTHER" id="PTHR12298:SF4">
    <property type="entry name" value="PROGRAMMED CELL DEATH PROTEIN 2"/>
    <property type="match status" value="1"/>
</dbReference>
<dbReference type="Pfam" id="PF04194">
    <property type="entry name" value="PDCD2_C"/>
    <property type="match status" value="1"/>
</dbReference>
<feature type="non-terminal residue" evidence="4">
    <location>
        <position position="1"/>
    </location>
</feature>
<dbReference type="GO" id="GO:0005634">
    <property type="term" value="C:nucleus"/>
    <property type="evidence" value="ECO:0007669"/>
    <property type="project" value="TreeGrafter"/>
</dbReference>
<evidence type="ECO:0000313" key="5">
    <source>
        <dbReference type="Proteomes" id="UP000243876"/>
    </source>
</evidence>
<dbReference type="InterPro" id="IPR001394">
    <property type="entry name" value="Peptidase_C19_UCH"/>
</dbReference>
<dbReference type="Proteomes" id="UP000243876">
    <property type="component" value="Unassembled WGS sequence"/>
</dbReference>
<dbReference type="Gene3D" id="3.90.70.10">
    <property type="entry name" value="Cysteine proteinases"/>
    <property type="match status" value="1"/>
</dbReference>
<feature type="region of interest" description="Disordered" evidence="1">
    <location>
        <begin position="162"/>
        <end position="183"/>
    </location>
</feature>